<dbReference type="SUPFAM" id="SSF48179">
    <property type="entry name" value="6-phosphogluconate dehydrogenase C-terminal domain-like"/>
    <property type="match status" value="1"/>
</dbReference>
<feature type="domain" description="Opine dehydrogenase" evidence="1">
    <location>
        <begin position="171"/>
        <end position="310"/>
    </location>
</feature>
<name>A0ABS4XHY8_9MICC</name>
<comment type="caution">
    <text evidence="2">The sequence shown here is derived from an EMBL/GenBank/DDBJ whole genome shotgun (WGS) entry which is preliminary data.</text>
</comment>
<dbReference type="Gene3D" id="1.10.1040.10">
    <property type="entry name" value="N-(1-d-carboxylethyl)-l-norvaline Dehydrogenase, domain 2"/>
    <property type="match status" value="1"/>
</dbReference>
<proteinExistence type="predicted"/>
<reference evidence="2 3" key="1">
    <citation type="submission" date="2021-03" db="EMBL/GenBank/DDBJ databases">
        <title>Sequencing the genomes of 1000 actinobacteria strains.</title>
        <authorList>
            <person name="Klenk H.-P."/>
        </authorList>
    </citation>
    <scope>NUCLEOTIDE SEQUENCE [LARGE SCALE GENOMIC DNA]</scope>
    <source>
        <strain evidence="2 3">DSM 15797</strain>
    </source>
</reference>
<evidence type="ECO:0000259" key="1">
    <source>
        <dbReference type="Pfam" id="PF02317"/>
    </source>
</evidence>
<protein>
    <recommendedName>
        <fullName evidence="1">Opine dehydrogenase domain-containing protein</fullName>
    </recommendedName>
</protein>
<dbReference type="Proteomes" id="UP001296993">
    <property type="component" value="Unassembled WGS sequence"/>
</dbReference>
<gene>
    <name evidence="2" type="ORF">JOF47_003437</name>
</gene>
<dbReference type="InterPro" id="IPR003421">
    <property type="entry name" value="Opine_DH"/>
</dbReference>
<dbReference type="RefSeq" id="WP_210000567.1">
    <property type="nucleotide sequence ID" value="NZ_BAAAJY010000001.1"/>
</dbReference>
<keyword evidence="3" id="KW-1185">Reference proteome</keyword>
<sequence>MSILIFGDQQAVNVAGYVASVSGEMVYLSASNQVPVVAVERDGGLVAVDVISLSVREAASQQFEAAIVVTESRRLREAIEPLRFALCGKPLLLAPGGFGGVLRVKKWFEEWSLVPPRLAETTGFPVSGTIANGNLRSHTLKHSLPFAAESLVATQELLSLFERFLPELTASDLSTTSLSNTNHMIHPSVVLLNAIRVENGEEFNFYRNGLSPAAGRLIERIDAERIEIARRVGAEALTVREWMIRFYGEEGMAGNGIVECLLNFANFERVPSPPSLDYRYIADDVPFGVAQWASLARTLGIETPAMDALLGNIELLAVGVPLEADPITTDLFLDHLALPKGV</sequence>
<dbReference type="EMBL" id="JAGIOF010000001">
    <property type="protein sequence ID" value="MBP2387926.1"/>
    <property type="molecule type" value="Genomic_DNA"/>
</dbReference>
<dbReference type="Pfam" id="PF02317">
    <property type="entry name" value="Octopine_DH"/>
    <property type="match status" value="1"/>
</dbReference>
<accession>A0ABS4XHY8</accession>
<evidence type="ECO:0000313" key="2">
    <source>
        <dbReference type="EMBL" id="MBP2387926.1"/>
    </source>
</evidence>
<dbReference type="InterPro" id="IPR013328">
    <property type="entry name" value="6PGD_dom2"/>
</dbReference>
<dbReference type="Gene3D" id="3.40.50.720">
    <property type="entry name" value="NAD(P)-binding Rossmann-like Domain"/>
    <property type="match status" value="1"/>
</dbReference>
<evidence type="ECO:0000313" key="3">
    <source>
        <dbReference type="Proteomes" id="UP001296993"/>
    </source>
</evidence>
<dbReference type="InterPro" id="IPR008927">
    <property type="entry name" value="6-PGluconate_DH-like_C_sf"/>
</dbReference>
<organism evidence="2 3">
    <name type="scientific">Paeniglutamicibacter kerguelensis</name>
    <dbReference type="NCBI Taxonomy" id="254788"/>
    <lineage>
        <taxon>Bacteria</taxon>
        <taxon>Bacillati</taxon>
        <taxon>Actinomycetota</taxon>
        <taxon>Actinomycetes</taxon>
        <taxon>Micrococcales</taxon>
        <taxon>Micrococcaceae</taxon>
        <taxon>Paeniglutamicibacter</taxon>
    </lineage>
</organism>